<dbReference type="EMBL" id="JAKLMC020000006">
    <property type="protein sequence ID" value="KAK5955889.1"/>
    <property type="molecule type" value="Genomic_DNA"/>
</dbReference>
<evidence type="ECO:0000313" key="3">
    <source>
        <dbReference type="Proteomes" id="UP001316803"/>
    </source>
</evidence>
<dbReference type="AlphaFoldDB" id="A0AAN8EHE2"/>
<feature type="region of interest" description="Disordered" evidence="1">
    <location>
        <begin position="1"/>
        <end position="46"/>
    </location>
</feature>
<keyword evidence="3" id="KW-1185">Reference proteome</keyword>
<accession>A0AAN8EHE2</accession>
<proteinExistence type="predicted"/>
<protein>
    <submittedName>
        <fullName evidence="2">Uncharacterized protein</fullName>
    </submittedName>
</protein>
<name>A0AAN8EHE2_9EURO</name>
<evidence type="ECO:0000313" key="2">
    <source>
        <dbReference type="EMBL" id="KAK5955889.1"/>
    </source>
</evidence>
<comment type="caution">
    <text evidence="2">The sequence shown here is derived from an EMBL/GenBank/DDBJ whole genome shotgun (WGS) entry which is preliminary data.</text>
</comment>
<feature type="compositionally biased region" description="Polar residues" evidence="1">
    <location>
        <begin position="1"/>
        <end position="22"/>
    </location>
</feature>
<evidence type="ECO:0000256" key="1">
    <source>
        <dbReference type="SAM" id="MobiDB-lite"/>
    </source>
</evidence>
<reference evidence="2 3" key="1">
    <citation type="submission" date="2022-12" db="EMBL/GenBank/DDBJ databases">
        <title>Genomic features and morphological characterization of a novel Knufia sp. strain isolated from spacecraft assembly facility.</title>
        <authorList>
            <person name="Teixeira M."/>
            <person name="Chander A.M."/>
            <person name="Stajich J.E."/>
            <person name="Venkateswaran K."/>
        </authorList>
    </citation>
    <scope>NUCLEOTIDE SEQUENCE [LARGE SCALE GENOMIC DNA]</scope>
    <source>
        <strain evidence="2 3">FJI-L2-BK-P2</strain>
    </source>
</reference>
<sequence>MYGYTLNDQSTKLPLYKMSNTEPPKKYPGSHGTAGAGSAKQDEHEKKFRADTGNYVKDQLTQLDGMCGARTLNWTRMLEAGGYEKSVPEAERYQLEDKCAEDVAGEAERIGSMIDNIQERGDGPVQGDDDFTKILRAVEAFEQPEANDGKWRGYVRKKILIEMVHARIVEKLAAL</sequence>
<dbReference type="Proteomes" id="UP001316803">
    <property type="component" value="Unassembled WGS sequence"/>
</dbReference>
<gene>
    <name evidence="2" type="ORF">OHC33_003531</name>
</gene>
<organism evidence="2 3">
    <name type="scientific">Knufia fluminis</name>
    <dbReference type="NCBI Taxonomy" id="191047"/>
    <lineage>
        <taxon>Eukaryota</taxon>
        <taxon>Fungi</taxon>
        <taxon>Dikarya</taxon>
        <taxon>Ascomycota</taxon>
        <taxon>Pezizomycotina</taxon>
        <taxon>Eurotiomycetes</taxon>
        <taxon>Chaetothyriomycetidae</taxon>
        <taxon>Chaetothyriales</taxon>
        <taxon>Trichomeriaceae</taxon>
        <taxon>Knufia</taxon>
    </lineage>
</organism>